<protein>
    <submittedName>
        <fullName evidence="1">Uncharacterized protein</fullName>
    </submittedName>
</protein>
<comment type="caution">
    <text evidence="1">The sequence shown here is derived from an EMBL/GenBank/DDBJ whole genome shotgun (WGS) entry which is preliminary data.</text>
</comment>
<sequence>MRDYRIGRLKGRFVVMWNETSGRRRYRLAADTPNEAEREARDLILRISAPEVRMTVAQIWDAYQIEMGERRLAAKLEQVGRNVLQELGHLSATQTTKDD</sequence>
<name>A0A2P8F6W8_9RHOB</name>
<reference evidence="1 2" key="1">
    <citation type="submission" date="2018-03" db="EMBL/GenBank/DDBJ databases">
        <title>Genomic Encyclopedia of Archaeal and Bacterial Type Strains, Phase II (KMG-II): from individual species to whole genera.</title>
        <authorList>
            <person name="Goeker M."/>
        </authorList>
    </citation>
    <scope>NUCLEOTIDE SEQUENCE [LARGE SCALE GENOMIC DNA]</scope>
    <source>
        <strain evidence="1 2">DSM 100673</strain>
    </source>
</reference>
<dbReference type="EMBL" id="PYGJ01000017">
    <property type="protein sequence ID" value="PSL17460.1"/>
    <property type="molecule type" value="Genomic_DNA"/>
</dbReference>
<dbReference type="RefSeq" id="WP_243403730.1">
    <property type="nucleotide sequence ID" value="NZ_PYGJ01000017.1"/>
</dbReference>
<organism evidence="1 2">
    <name type="scientific">Shimia abyssi</name>
    <dbReference type="NCBI Taxonomy" id="1662395"/>
    <lineage>
        <taxon>Bacteria</taxon>
        <taxon>Pseudomonadati</taxon>
        <taxon>Pseudomonadota</taxon>
        <taxon>Alphaproteobacteria</taxon>
        <taxon>Rhodobacterales</taxon>
        <taxon>Roseobacteraceae</taxon>
    </lineage>
</organism>
<dbReference type="AlphaFoldDB" id="A0A2P8F6W8"/>
<gene>
    <name evidence="1" type="ORF">CLV88_11723</name>
</gene>
<dbReference type="Proteomes" id="UP000240418">
    <property type="component" value="Unassembled WGS sequence"/>
</dbReference>
<keyword evidence="2" id="KW-1185">Reference proteome</keyword>
<accession>A0A2P8F6W8</accession>
<evidence type="ECO:0000313" key="2">
    <source>
        <dbReference type="Proteomes" id="UP000240418"/>
    </source>
</evidence>
<evidence type="ECO:0000313" key="1">
    <source>
        <dbReference type="EMBL" id="PSL17460.1"/>
    </source>
</evidence>
<proteinExistence type="predicted"/>